<dbReference type="SUPFAM" id="SSF57756">
    <property type="entry name" value="Retrovirus zinc finger-like domains"/>
    <property type="match status" value="1"/>
</dbReference>
<reference evidence="1 2" key="1">
    <citation type="submission" date="2024-06" db="EMBL/GenBank/DDBJ databases">
        <title>A chromosome-level genome assembly of beet webworm, Loxostege sticticalis.</title>
        <authorList>
            <person name="Zhang Y."/>
        </authorList>
    </citation>
    <scope>NUCLEOTIDE SEQUENCE [LARGE SCALE GENOMIC DNA]</scope>
    <source>
        <strain evidence="1">AQ026</strain>
        <tissue evidence="1">Whole body</tissue>
    </source>
</reference>
<evidence type="ECO:0000313" key="2">
    <source>
        <dbReference type="Proteomes" id="UP001549920"/>
    </source>
</evidence>
<evidence type="ECO:0000313" key="1">
    <source>
        <dbReference type="EMBL" id="KAL0859463.1"/>
    </source>
</evidence>
<sequence>MAYPIKYFSLQKAELKYEVELRGGSGESVQELRKQIIKLSPLLPPEDILESHLDPTDDLKEVRESLLKSQNNLAALQKQFDKSLFNRTEALLHHIYHRINRFEASSDLTEISSNFKAQFNELASYKQTASQVSQPNTFTTTTENAPGPSGISVTCDRSLYADINKLKFSGQSCVHSFIQRVDEYVQSRGIPFDKILSLAFEIFVDDALHWYRYNKDRASTWQEFDYDYRLAAEIRSRTQGDQENITVYLSIMHGMFSRLNKPISEDDKLEILIHNIRPCYATTLAASPCIKTIEELRTVCRSYENIVSRFSQFQEPPRVTNNTLAPEFAYKYKTTYTSNNNKYNEKYKNNSYNKQNNYSNFNTYKSYNNNSNNNKVNSIEVAQTLDNEVFAINQEPSRPVYCPRCRSNSHSLRNCRQPRFLICFKCGKKDVRYPDCTNCNPADSKRETPKN</sequence>
<accession>A0ABR3H3S1</accession>
<name>A0ABR3H3S1_LOXSC</name>
<gene>
    <name evidence="1" type="ORF">ABMA27_010633</name>
</gene>
<keyword evidence="2" id="KW-1185">Reference proteome</keyword>
<proteinExistence type="predicted"/>
<comment type="caution">
    <text evidence="1">The sequence shown here is derived from an EMBL/GenBank/DDBJ whole genome shotgun (WGS) entry which is preliminary data.</text>
</comment>
<protein>
    <recommendedName>
        <fullName evidence="3">Gag protein</fullName>
    </recommendedName>
</protein>
<evidence type="ECO:0008006" key="3">
    <source>
        <dbReference type="Google" id="ProtNLM"/>
    </source>
</evidence>
<organism evidence="1 2">
    <name type="scientific">Loxostege sticticalis</name>
    <name type="common">Beet webworm moth</name>
    <dbReference type="NCBI Taxonomy" id="481309"/>
    <lineage>
        <taxon>Eukaryota</taxon>
        <taxon>Metazoa</taxon>
        <taxon>Ecdysozoa</taxon>
        <taxon>Arthropoda</taxon>
        <taxon>Hexapoda</taxon>
        <taxon>Insecta</taxon>
        <taxon>Pterygota</taxon>
        <taxon>Neoptera</taxon>
        <taxon>Endopterygota</taxon>
        <taxon>Lepidoptera</taxon>
        <taxon>Glossata</taxon>
        <taxon>Ditrysia</taxon>
        <taxon>Pyraloidea</taxon>
        <taxon>Crambidae</taxon>
        <taxon>Pyraustinae</taxon>
        <taxon>Loxostege</taxon>
    </lineage>
</organism>
<dbReference type="InterPro" id="IPR036875">
    <property type="entry name" value="Znf_CCHC_sf"/>
</dbReference>
<dbReference type="EMBL" id="JBEUOH010000027">
    <property type="protein sequence ID" value="KAL0859463.1"/>
    <property type="molecule type" value="Genomic_DNA"/>
</dbReference>
<dbReference type="Proteomes" id="UP001549920">
    <property type="component" value="Unassembled WGS sequence"/>
</dbReference>